<protein>
    <submittedName>
        <fullName evidence="2">Fe-S cluster assembly protein SufD</fullName>
    </submittedName>
</protein>
<dbReference type="GO" id="GO:0016226">
    <property type="term" value="P:iron-sulfur cluster assembly"/>
    <property type="evidence" value="ECO:0007669"/>
    <property type="project" value="InterPro"/>
</dbReference>
<dbReference type="InterPro" id="IPR000825">
    <property type="entry name" value="SUF_FeS_clus_asmbl_SufBD_core"/>
</dbReference>
<comment type="caution">
    <text evidence="2">The sequence shown here is derived from an EMBL/GenBank/DDBJ whole genome shotgun (WGS) entry which is preliminary data.</text>
</comment>
<dbReference type="PANTHER" id="PTHR43575:SF1">
    <property type="entry name" value="PROTEIN ABCI7, CHLOROPLASTIC"/>
    <property type="match status" value="1"/>
</dbReference>
<reference evidence="2" key="1">
    <citation type="submission" date="2022-07" db="EMBL/GenBank/DDBJ databases">
        <authorList>
            <person name="Kouya T."/>
            <person name="Ishiyama Y."/>
        </authorList>
    </citation>
    <scope>NUCLEOTIDE SEQUENCE</scope>
    <source>
        <strain evidence="2">WR16-4</strain>
    </source>
</reference>
<dbReference type="RefSeq" id="WP_286135682.1">
    <property type="nucleotide sequence ID" value="NZ_BRPL01000002.1"/>
</dbReference>
<proteinExistence type="predicted"/>
<accession>A0A9W6ESK0</accession>
<dbReference type="EMBL" id="BRPL01000002">
    <property type="protein sequence ID" value="GLB46224.1"/>
    <property type="molecule type" value="Genomic_DNA"/>
</dbReference>
<dbReference type="SUPFAM" id="SSF101960">
    <property type="entry name" value="Stabilizer of iron transporter SufD"/>
    <property type="match status" value="1"/>
</dbReference>
<evidence type="ECO:0000259" key="1">
    <source>
        <dbReference type="Pfam" id="PF01458"/>
    </source>
</evidence>
<name>A0A9W6ESK0_9LACO</name>
<dbReference type="Pfam" id="PF01458">
    <property type="entry name" value="SUFBD_core"/>
    <property type="match status" value="1"/>
</dbReference>
<keyword evidence="3" id="KW-1185">Reference proteome</keyword>
<dbReference type="InterPro" id="IPR037284">
    <property type="entry name" value="SUF_FeS_clus_asmbl_SufBD_sf"/>
</dbReference>
<organism evidence="2 3">
    <name type="scientific">Philodulcilactobacillus myokoensis</name>
    <dbReference type="NCBI Taxonomy" id="2929573"/>
    <lineage>
        <taxon>Bacteria</taxon>
        <taxon>Bacillati</taxon>
        <taxon>Bacillota</taxon>
        <taxon>Bacilli</taxon>
        <taxon>Lactobacillales</taxon>
        <taxon>Lactobacillaceae</taxon>
        <taxon>Philodulcilactobacillus</taxon>
    </lineage>
</organism>
<dbReference type="AlphaFoldDB" id="A0A9W6ESK0"/>
<evidence type="ECO:0000313" key="3">
    <source>
        <dbReference type="Proteomes" id="UP001144204"/>
    </source>
</evidence>
<dbReference type="Proteomes" id="UP001144204">
    <property type="component" value="Unassembled WGS sequence"/>
</dbReference>
<reference evidence="2" key="2">
    <citation type="journal article" date="2023" name="PLoS ONE">
        <title>Philodulcilactobacillus myokoensis gen. nov., sp. nov., a fructophilic, acidophilic, and agar-phobic lactic acid bacterium isolated from fermented vegetable extracts.</title>
        <authorList>
            <person name="Kouya T."/>
            <person name="Ishiyama Y."/>
            <person name="Ohashi S."/>
            <person name="Kumakubo R."/>
            <person name="Yamazaki T."/>
            <person name="Otaki T."/>
        </authorList>
    </citation>
    <scope>NUCLEOTIDE SEQUENCE</scope>
    <source>
        <strain evidence="2">WR16-4</strain>
    </source>
</reference>
<dbReference type="PANTHER" id="PTHR43575">
    <property type="entry name" value="PROTEIN ABCI7, CHLOROPLASTIC"/>
    <property type="match status" value="1"/>
</dbReference>
<feature type="domain" description="SUF system FeS cluster assembly SufBD core" evidence="1">
    <location>
        <begin position="146"/>
        <end position="365"/>
    </location>
</feature>
<dbReference type="InterPro" id="IPR055346">
    <property type="entry name" value="Fe-S_cluster_assembly_SufBD"/>
</dbReference>
<sequence>MTILDQIERYSKANHEPQWLYEKRRVAWQIQKDLKQPRLNNVRPVDWNLNHEQIHWHHQVDFKNYASDEEQKQGIVKMDLLAAASQYSNLMQENLMEKGVMWNQYRFAAQHLACLQSGVFLFIPSNTVCSKPIDLSDILSHGDLEKHILVIVGANSEATLEFKDRATAKEHGHLMVEILLGDNAHVKYYDAAKSQNRKSHRMLYAYLAQNASLKTYVALLNYHDALYNSQINLDGDGSEAEIHIINLGTNVQHQSICTHIINRGSNTRGLIKERGVVDGHARTHCYTNGEIVKGAKDTSSDQISRLLTLSKQSRGEIDPILLIKDNDIVASHAASIGKLDPNQLYYLKSRGLDDQTADSILIRGFLEPLLTHFPDRKMRQSMVDLLEERLDER</sequence>
<gene>
    <name evidence="2" type="primary">sufD</name>
    <name evidence="2" type="ORF">WR164_02030</name>
</gene>
<evidence type="ECO:0000313" key="2">
    <source>
        <dbReference type="EMBL" id="GLB46224.1"/>
    </source>
</evidence>